<keyword evidence="2" id="KW-0813">Transport</keyword>
<name>A0A1G6MLI8_9BACI</name>
<evidence type="ECO:0000313" key="7">
    <source>
        <dbReference type="EMBL" id="SDC56413.1"/>
    </source>
</evidence>
<feature type="chain" id="PRO_5039584087" evidence="5">
    <location>
        <begin position="21"/>
        <end position="312"/>
    </location>
</feature>
<dbReference type="AlphaFoldDB" id="A0A1G6MLI8"/>
<dbReference type="SUPFAM" id="SSF53850">
    <property type="entry name" value="Periplasmic binding protein-like II"/>
    <property type="match status" value="2"/>
</dbReference>
<dbReference type="Gene3D" id="3.40.190.100">
    <property type="entry name" value="Glycine betaine-binding periplasmic protein, domain 2"/>
    <property type="match status" value="1"/>
</dbReference>
<evidence type="ECO:0000256" key="3">
    <source>
        <dbReference type="ARBA" id="ARBA00022475"/>
    </source>
</evidence>
<dbReference type="PROSITE" id="PS51257">
    <property type="entry name" value="PROKAR_LIPOPROTEIN"/>
    <property type="match status" value="1"/>
</dbReference>
<organism evidence="7 8">
    <name type="scientific">Shouchella lonarensis</name>
    <dbReference type="NCBI Taxonomy" id="1464122"/>
    <lineage>
        <taxon>Bacteria</taxon>
        <taxon>Bacillati</taxon>
        <taxon>Bacillota</taxon>
        <taxon>Bacilli</taxon>
        <taxon>Bacillales</taxon>
        <taxon>Bacillaceae</taxon>
        <taxon>Shouchella</taxon>
    </lineage>
</organism>
<dbReference type="RefSeq" id="WP_090776363.1">
    <property type="nucleotide sequence ID" value="NZ_FMYM01000010.1"/>
</dbReference>
<dbReference type="EMBL" id="FMYM01000010">
    <property type="protein sequence ID" value="SDC56413.1"/>
    <property type="molecule type" value="Genomic_DNA"/>
</dbReference>
<evidence type="ECO:0000256" key="1">
    <source>
        <dbReference type="ARBA" id="ARBA00004236"/>
    </source>
</evidence>
<dbReference type="Pfam" id="PF04069">
    <property type="entry name" value="OpuAC"/>
    <property type="match status" value="2"/>
</dbReference>
<feature type="signal peptide" evidence="5">
    <location>
        <begin position="1"/>
        <end position="20"/>
    </location>
</feature>
<dbReference type="GO" id="GO:0015871">
    <property type="term" value="P:choline transport"/>
    <property type="evidence" value="ECO:0007669"/>
    <property type="project" value="TreeGrafter"/>
</dbReference>
<accession>A0A1G6MLI8</accession>
<dbReference type="Proteomes" id="UP000242662">
    <property type="component" value="Unassembled WGS sequence"/>
</dbReference>
<keyword evidence="8" id="KW-1185">Reference proteome</keyword>
<proteinExistence type="predicted"/>
<evidence type="ECO:0000256" key="2">
    <source>
        <dbReference type="ARBA" id="ARBA00022448"/>
    </source>
</evidence>
<dbReference type="InterPro" id="IPR007210">
    <property type="entry name" value="ABC_Gly_betaine_transp_sub-bd"/>
</dbReference>
<dbReference type="PANTHER" id="PTHR47737">
    <property type="entry name" value="GLYCINE BETAINE/PROLINE BETAINE TRANSPORT SYSTEM PERMEASE PROTEIN PROW"/>
    <property type="match status" value="1"/>
</dbReference>
<protein>
    <submittedName>
        <fullName evidence="7">Glycine betaine/proline transport system substrate-binding protein</fullName>
    </submittedName>
</protein>
<evidence type="ECO:0000313" key="8">
    <source>
        <dbReference type="Proteomes" id="UP000242662"/>
    </source>
</evidence>
<evidence type="ECO:0000259" key="6">
    <source>
        <dbReference type="Pfam" id="PF04069"/>
    </source>
</evidence>
<feature type="domain" description="ABC-type glycine betaine transport system substrate-binding" evidence="6">
    <location>
        <begin position="55"/>
        <end position="188"/>
    </location>
</feature>
<evidence type="ECO:0000256" key="5">
    <source>
        <dbReference type="SAM" id="SignalP"/>
    </source>
</evidence>
<keyword evidence="4" id="KW-0472">Membrane</keyword>
<dbReference type="PANTHER" id="PTHR47737:SF1">
    <property type="entry name" value="GLYCINE BETAINE_PROLINE BETAINE TRANSPORT SYSTEM PERMEASE PROTEIN PROW"/>
    <property type="match status" value="1"/>
</dbReference>
<sequence length="312" mass="34231">MKWKAVVGVVASMALASTLAACGSEKASNEEGNKKGSTEELKTLSKEEIAKDLTVITGIDPGSGVVTNAEKAVDEYGLDLTVQASQSAAMTQALEDAISKNEPIVVTGWNPHWKFTRYELKYLEDPKGVFGEAEGIHTIARSGLKDDKPEAYEVLDNFLWSEEDMGEVMVAIEEGTADVDAAKDWVEKNEEKVSEWTNGIEKVDSEELMLVYVNWDSEVASTNVIKLVLEEIGYNVQLSEVESAFMWQALANGEADASVAAWLPDTHASYYADYKDDIEDLGKNLDGEPKTGLVVPKYMDIDSIEDLKAEKE</sequence>
<keyword evidence="5" id="KW-0732">Signal</keyword>
<dbReference type="GO" id="GO:0043190">
    <property type="term" value="C:ATP-binding cassette (ABC) transporter complex"/>
    <property type="evidence" value="ECO:0007669"/>
    <property type="project" value="InterPro"/>
</dbReference>
<dbReference type="GO" id="GO:0031460">
    <property type="term" value="P:glycine betaine transport"/>
    <property type="evidence" value="ECO:0007669"/>
    <property type="project" value="TreeGrafter"/>
</dbReference>
<gene>
    <name evidence="7" type="ORF">SAMN05421737_11069</name>
</gene>
<reference evidence="8" key="1">
    <citation type="submission" date="2016-09" db="EMBL/GenBank/DDBJ databases">
        <authorList>
            <person name="Varghese N."/>
            <person name="Submissions S."/>
        </authorList>
    </citation>
    <scope>NUCLEOTIDE SEQUENCE [LARGE SCALE GENOMIC DNA]</scope>
    <source>
        <strain evidence="8">25nlg</strain>
    </source>
</reference>
<feature type="domain" description="ABC-type glycine betaine transport system substrate-binding" evidence="6">
    <location>
        <begin position="210"/>
        <end position="312"/>
    </location>
</feature>
<keyword evidence="3" id="KW-1003">Cell membrane</keyword>
<dbReference type="OrthoDB" id="9787902at2"/>
<comment type="subcellular location">
    <subcellularLocation>
        <location evidence="1">Cell membrane</location>
    </subcellularLocation>
</comment>
<dbReference type="GO" id="GO:0005275">
    <property type="term" value="F:amine transmembrane transporter activity"/>
    <property type="evidence" value="ECO:0007669"/>
    <property type="project" value="TreeGrafter"/>
</dbReference>
<dbReference type="STRING" id="1464122.SAMN05421737_11069"/>
<dbReference type="GO" id="GO:0015226">
    <property type="term" value="F:carnitine transmembrane transporter activity"/>
    <property type="evidence" value="ECO:0007669"/>
    <property type="project" value="TreeGrafter"/>
</dbReference>
<evidence type="ECO:0000256" key="4">
    <source>
        <dbReference type="ARBA" id="ARBA00023136"/>
    </source>
</evidence>
<dbReference type="Gene3D" id="3.10.105.10">
    <property type="entry name" value="Dipeptide-binding Protein, Domain 3"/>
    <property type="match status" value="1"/>
</dbReference>